<dbReference type="InterPro" id="IPR013783">
    <property type="entry name" value="Ig-like_fold"/>
</dbReference>
<protein>
    <submittedName>
        <fullName evidence="1">Uncharacterized protein</fullName>
    </submittedName>
</protein>
<reference evidence="2" key="2">
    <citation type="journal article" date="2010" name="Stand. Genomic Sci.">
        <title>Complete genome sequence of Thermaerobacter marianensis type strain (7p75aT).</title>
        <authorList>
            <person name="Han C."/>
            <person name="Gu W."/>
            <person name="Zhang X."/>
            <person name="Lapidus A."/>
            <person name="Nolan M."/>
            <person name="Copeland A."/>
            <person name="Lucas S."/>
            <person name="Glavina Del Rio T."/>
            <person name="Tice H."/>
            <person name="Cheng J."/>
            <person name="Tapia R."/>
            <person name="Goodwin L."/>
            <person name="Pitluck S."/>
            <person name="Pagani I."/>
            <person name="Ivanova N."/>
            <person name="Mavromatis K."/>
            <person name="Mikhailova N."/>
            <person name="Pati A."/>
            <person name="Chen A."/>
            <person name="Palaniappan K."/>
            <person name="Land M."/>
            <person name="Hauser L."/>
            <person name="Chang Y."/>
            <person name="Jeffries C."/>
            <person name="Schneider S."/>
            <person name="Rohde M."/>
            <person name="Goker M."/>
            <person name="Pukall R."/>
            <person name="Woyke T."/>
            <person name="Bristow J."/>
            <person name="Eisen J."/>
            <person name="Markowitz V."/>
            <person name="Hugenholtz P."/>
            <person name="Kyrpides N."/>
            <person name="Klenk H."/>
            <person name="Detter J."/>
        </authorList>
    </citation>
    <scope>NUCLEOTIDE SEQUENCE [LARGE SCALE GENOMIC DNA]</scope>
    <source>
        <strain evidence="2">ATCC 700841 / DSM 12885 / JCM 10246 / 7p75a</strain>
    </source>
</reference>
<proteinExistence type="predicted"/>
<reference evidence="1 2" key="1">
    <citation type="journal article" date="2010" name="Stand. Genomic Sci.">
        <title>Complete genome sequence of Thermaerobacter marianensis type strain (7p75a).</title>
        <authorList>
            <person name="Han C."/>
            <person name="Gu W."/>
            <person name="Zhang X."/>
            <person name="Lapidus A."/>
            <person name="Nolan M."/>
            <person name="Copeland A."/>
            <person name="Lucas S."/>
            <person name="Del Rio T.G."/>
            <person name="Tice H."/>
            <person name="Cheng J.F."/>
            <person name="Tapia R."/>
            <person name="Goodwin L."/>
            <person name="Pitluck S."/>
            <person name="Pagani I."/>
            <person name="Ivanova N."/>
            <person name="Mavromatis K."/>
            <person name="Mikhailova N."/>
            <person name="Pati A."/>
            <person name="Chen A."/>
            <person name="Palaniappan K."/>
            <person name="Land M."/>
            <person name="Hauser L."/>
            <person name="Chang Y.J."/>
            <person name="Jeffries C.D."/>
            <person name="Schneider S."/>
            <person name="Rohde M."/>
            <person name="Goker M."/>
            <person name="Pukall R."/>
            <person name="Woyke T."/>
            <person name="Bristow J."/>
            <person name="Eisen J.A."/>
            <person name="Markowitz V."/>
            <person name="Hugenholtz P."/>
            <person name="Kyrpides N.C."/>
            <person name="Klenk H.P."/>
            <person name="Detter J.C."/>
        </authorList>
    </citation>
    <scope>NUCLEOTIDE SEQUENCE [LARGE SCALE GENOMIC DNA]</scope>
    <source>
        <strain evidence="2">ATCC 700841 / DSM 12885 / JCM 10246 / 7p75a</strain>
    </source>
</reference>
<accession>E6SKJ0</accession>
<sequence length="417" mass="44975">MAWIQGYATPATITRVLRDAMVAAGWTEVANPAAEEYILQTTTDPEGAIRAPKAVKAALTGAAASGTGFTGGATYDYVVTAEGPKGESVASATASVTQPTTPERVKLSWRLLDGALRYHIYRKTGTGGFERVGSTEGQCTTWIDDGATPQAGVTPPAGQSLTILARIRRPSASKFAIEVSMLEAYDTVAATATNESPKVPLYFWYGGATTPSWGDNSQLLYWGNVSKNRVAVVIYGDPTIDFSNYRVGFLYLGRLTPFPEAGQDVAGNFALCGNFAGSGTLSVPTTYGPYTGSGVLDVMVYKTKSGVLYQRHELAFVTQRSGMTLEDKGFNPSQWTQKYHLSPAYVVHGYDGYRGWLEDVLVVQDHNLVHLDEFIVSYPDGGTERYKYFRVDPAGNWPIGNASPNSKYSVAILKEAA</sequence>
<dbReference type="RefSeq" id="WP_013494483.1">
    <property type="nucleotide sequence ID" value="NC_014831.1"/>
</dbReference>
<dbReference type="STRING" id="644966.Tmar_0052"/>
<keyword evidence="2" id="KW-1185">Reference proteome</keyword>
<dbReference type="OrthoDB" id="2820053at2"/>
<dbReference type="AlphaFoldDB" id="E6SKJ0"/>
<organism evidence="1 2">
    <name type="scientific">Thermaerobacter marianensis (strain ATCC 700841 / DSM 12885 / JCM 10246 / 7p75a)</name>
    <dbReference type="NCBI Taxonomy" id="644966"/>
    <lineage>
        <taxon>Bacteria</taxon>
        <taxon>Bacillati</taxon>
        <taxon>Bacillota</taxon>
        <taxon>Clostridia</taxon>
        <taxon>Eubacteriales</taxon>
        <taxon>Clostridiales Family XVII. Incertae Sedis</taxon>
        <taxon>Thermaerobacter</taxon>
    </lineage>
</organism>
<dbReference type="EMBL" id="CP002344">
    <property type="protein sequence ID" value="ADU50177.1"/>
    <property type="molecule type" value="Genomic_DNA"/>
</dbReference>
<name>E6SKJ0_THEM7</name>
<gene>
    <name evidence="1" type="ordered locus">Tmar_0052</name>
</gene>
<evidence type="ECO:0000313" key="2">
    <source>
        <dbReference type="Proteomes" id="UP000008915"/>
    </source>
</evidence>
<dbReference type="Proteomes" id="UP000008915">
    <property type="component" value="Chromosome"/>
</dbReference>
<dbReference type="Gene3D" id="2.60.40.10">
    <property type="entry name" value="Immunoglobulins"/>
    <property type="match status" value="2"/>
</dbReference>
<dbReference type="HOGENOM" id="CLU_658773_0_0_9"/>
<dbReference type="eggNOG" id="ENOG5032V0D">
    <property type="taxonomic scope" value="Bacteria"/>
</dbReference>
<evidence type="ECO:0000313" key="1">
    <source>
        <dbReference type="EMBL" id="ADU50177.1"/>
    </source>
</evidence>
<dbReference type="KEGG" id="tmr:Tmar_0052"/>